<proteinExistence type="predicted"/>
<organism evidence="1 2">
    <name type="scientific">Avena sativa</name>
    <name type="common">Oat</name>
    <dbReference type="NCBI Taxonomy" id="4498"/>
    <lineage>
        <taxon>Eukaryota</taxon>
        <taxon>Viridiplantae</taxon>
        <taxon>Streptophyta</taxon>
        <taxon>Embryophyta</taxon>
        <taxon>Tracheophyta</taxon>
        <taxon>Spermatophyta</taxon>
        <taxon>Magnoliopsida</taxon>
        <taxon>Liliopsida</taxon>
        <taxon>Poales</taxon>
        <taxon>Poaceae</taxon>
        <taxon>BOP clade</taxon>
        <taxon>Pooideae</taxon>
        <taxon>Poodae</taxon>
        <taxon>Poeae</taxon>
        <taxon>Poeae Chloroplast Group 1 (Aveneae type)</taxon>
        <taxon>Aveninae</taxon>
        <taxon>Avena</taxon>
    </lineage>
</organism>
<reference evidence="1" key="1">
    <citation type="submission" date="2021-05" db="EMBL/GenBank/DDBJ databases">
        <authorList>
            <person name="Scholz U."/>
            <person name="Mascher M."/>
            <person name="Fiebig A."/>
        </authorList>
    </citation>
    <scope>NUCLEOTIDE SEQUENCE [LARGE SCALE GENOMIC DNA]</scope>
</reference>
<keyword evidence="2" id="KW-1185">Reference proteome</keyword>
<sequence length="563" mass="61373">MEAAVMAASVAAAAAKEAALAASVAAKDAALAAATAKDAVLAALGLAATATAKDAALAAATAKEAAVAASAAALHAKEAADVAATAGEVASRAADVAVAAVPAAREHRFHPIDDNQDSGNIDDDGGSIGVLPDAVLGSIISLLPTKDGIRTQAISRRWRPLWRSAPLNLVVDNKLTGKDCSTADLTTKILAEHSGPARRFLLCTYISDCFNKFEHWLSSRALDNLHELEINYKFCYGYYLLPLSMYRFAPTLRLAKFSVCHFPDSIVQLSLKFPSLKQLTMENVTISEDALQSILSGCNVLESLELKNTLGTARVCISSQTIKSIGFCTGWRKESVLLQELVIADAPCLERLLPLGPQFGPATIRVISAPKLKILGVLSKDISELHFGTTFFQKMIAVSLTTKMHSVRILVLEPAGPYLDIVVNFLKCFPCLERLYVTFQSETGMDNSWKYDPLDPIECLELHLKEVVLKNYDGTRPSIDFAKFFILNAKVLKEMKIKLPFHRMKNWFPKQHRLLRTEHRASRDARIELTCCISENLTDNMHTHDLSIADPFEMPSKGCFPCS</sequence>
<name>A0ACD5W7K6_AVESA</name>
<dbReference type="Proteomes" id="UP001732700">
    <property type="component" value="Chromosome 4A"/>
</dbReference>
<evidence type="ECO:0000313" key="1">
    <source>
        <dbReference type="EnsemblPlants" id="AVESA.00010b.r2.4AG0585600.1.CDS"/>
    </source>
</evidence>
<accession>A0ACD5W7K6</accession>
<reference evidence="1" key="2">
    <citation type="submission" date="2025-09" db="UniProtKB">
        <authorList>
            <consortium name="EnsemblPlants"/>
        </authorList>
    </citation>
    <scope>IDENTIFICATION</scope>
</reference>
<dbReference type="EnsemblPlants" id="AVESA.00010b.r2.4AG0585600.1">
    <property type="protein sequence ID" value="AVESA.00010b.r2.4AG0585600.1.CDS"/>
    <property type="gene ID" value="AVESA.00010b.r2.4AG0585600"/>
</dbReference>
<evidence type="ECO:0000313" key="2">
    <source>
        <dbReference type="Proteomes" id="UP001732700"/>
    </source>
</evidence>
<protein>
    <submittedName>
        <fullName evidence="1">Uncharacterized protein</fullName>
    </submittedName>
</protein>